<protein>
    <submittedName>
        <fullName evidence="1">Uncharacterized protein</fullName>
    </submittedName>
</protein>
<accession>A0A4V3XB22</accession>
<keyword evidence="2" id="KW-1185">Reference proteome</keyword>
<organism evidence="1 2">
    <name type="scientific">Phellinidium pouzarii</name>
    <dbReference type="NCBI Taxonomy" id="167371"/>
    <lineage>
        <taxon>Eukaryota</taxon>
        <taxon>Fungi</taxon>
        <taxon>Dikarya</taxon>
        <taxon>Basidiomycota</taxon>
        <taxon>Agaricomycotina</taxon>
        <taxon>Agaricomycetes</taxon>
        <taxon>Hymenochaetales</taxon>
        <taxon>Hymenochaetaceae</taxon>
        <taxon>Phellinidium</taxon>
    </lineage>
</organism>
<dbReference type="Proteomes" id="UP000308199">
    <property type="component" value="Unassembled WGS sequence"/>
</dbReference>
<proteinExistence type="predicted"/>
<evidence type="ECO:0000313" key="1">
    <source>
        <dbReference type="EMBL" id="THH00283.1"/>
    </source>
</evidence>
<sequence length="238" mass="26643">MPSQCSSSRITHSHSPYPHHHSANINHLHDILTNPDLRPAIDNLIDRPENHAVQIPLYIHDTLQFNITLIRQQRQILTNIIDTHAATLCAFWSMLDLNHRSEELHNEQSHFFLNVALCYGAAEVLSQFFEDVPTDISSDSSPPPVVIPNSEMHPSGSPENPITIIDDMEDQFIEVSETAIQTSPTLSQSSTHGHGSVDQNTLVLPFGRHTIWVSPRPIICIICGDIGHNQFTCPYPSD</sequence>
<name>A0A4V3XB22_9AGAM</name>
<dbReference type="AlphaFoldDB" id="A0A4V3XB22"/>
<gene>
    <name evidence="1" type="ORF">EW145_g7107</name>
</gene>
<evidence type="ECO:0000313" key="2">
    <source>
        <dbReference type="Proteomes" id="UP000308199"/>
    </source>
</evidence>
<dbReference type="EMBL" id="SGPK01000642">
    <property type="protein sequence ID" value="THH00283.1"/>
    <property type="molecule type" value="Genomic_DNA"/>
</dbReference>
<comment type="caution">
    <text evidence="1">The sequence shown here is derived from an EMBL/GenBank/DDBJ whole genome shotgun (WGS) entry which is preliminary data.</text>
</comment>
<reference evidence="1 2" key="1">
    <citation type="submission" date="2019-02" db="EMBL/GenBank/DDBJ databases">
        <title>Genome sequencing of the rare red list fungi Phellinidium pouzarii.</title>
        <authorList>
            <person name="Buettner E."/>
            <person name="Kellner H."/>
        </authorList>
    </citation>
    <scope>NUCLEOTIDE SEQUENCE [LARGE SCALE GENOMIC DNA]</scope>
    <source>
        <strain evidence="1 2">DSM 108285</strain>
    </source>
</reference>